<reference evidence="1 2" key="1">
    <citation type="submission" date="2024-01" db="EMBL/GenBank/DDBJ databases">
        <title>Genome assemblies of Stephania.</title>
        <authorList>
            <person name="Yang L."/>
        </authorList>
    </citation>
    <scope>NUCLEOTIDE SEQUENCE [LARGE SCALE GENOMIC DNA]</scope>
    <source>
        <strain evidence="1">QJT</strain>
        <tissue evidence="1">Leaf</tissue>
    </source>
</reference>
<accession>A0AAP0E5L1</accession>
<organism evidence="1 2">
    <name type="scientific">Stephania japonica</name>
    <dbReference type="NCBI Taxonomy" id="461633"/>
    <lineage>
        <taxon>Eukaryota</taxon>
        <taxon>Viridiplantae</taxon>
        <taxon>Streptophyta</taxon>
        <taxon>Embryophyta</taxon>
        <taxon>Tracheophyta</taxon>
        <taxon>Spermatophyta</taxon>
        <taxon>Magnoliopsida</taxon>
        <taxon>Ranunculales</taxon>
        <taxon>Menispermaceae</taxon>
        <taxon>Menispermoideae</taxon>
        <taxon>Cissampelideae</taxon>
        <taxon>Stephania</taxon>
    </lineage>
</organism>
<comment type="caution">
    <text evidence="1">The sequence shown here is derived from an EMBL/GenBank/DDBJ whole genome shotgun (WGS) entry which is preliminary data.</text>
</comment>
<protein>
    <submittedName>
        <fullName evidence="1">Uncharacterized protein</fullName>
    </submittedName>
</protein>
<gene>
    <name evidence="1" type="ORF">Sjap_025118</name>
</gene>
<evidence type="ECO:0000313" key="2">
    <source>
        <dbReference type="Proteomes" id="UP001417504"/>
    </source>
</evidence>
<evidence type="ECO:0000313" key="1">
    <source>
        <dbReference type="EMBL" id="KAK9084707.1"/>
    </source>
</evidence>
<keyword evidence="2" id="KW-1185">Reference proteome</keyword>
<dbReference type="AlphaFoldDB" id="A0AAP0E5L1"/>
<sequence>MKIIEGDGGGEEKMVMMMIWCSQCGSSTIFCLKRKLIDGCDAKMGIHQD</sequence>
<dbReference type="Proteomes" id="UP001417504">
    <property type="component" value="Unassembled WGS sequence"/>
</dbReference>
<dbReference type="EMBL" id="JBBNAE010000011">
    <property type="protein sequence ID" value="KAK9084707.1"/>
    <property type="molecule type" value="Genomic_DNA"/>
</dbReference>
<name>A0AAP0E5L1_9MAGN</name>
<proteinExistence type="predicted"/>